<sequence>MNANLNIATQPLPLLASTPGMPHRRHRVAGIELANGSLRRFREVASSLQTDQCAPDVDAIACAARNLTCQFSGMRRAPAISVRMRALRALRAMASEPAWDMAPAQQRQIALISDYAANEDRLVPDATPVIGGLDEAVLVDLAWPSVRFELDDYLDFRRLRAEEAAMRGRNPHDIRFDRQDWIQAKAAERAWRAHVSGRGCSSYLDRAAAPVFQIH</sequence>
<comment type="caution">
    <text evidence="1">The sequence shown here is derived from an EMBL/GenBank/DDBJ whole genome shotgun (WGS) entry which is preliminary data.</text>
</comment>
<proteinExistence type="predicted"/>
<dbReference type="RefSeq" id="WP_345295212.1">
    <property type="nucleotide sequence ID" value="NZ_BAABJY010000002.1"/>
</dbReference>
<evidence type="ECO:0008006" key="3">
    <source>
        <dbReference type="Google" id="ProtNLM"/>
    </source>
</evidence>
<gene>
    <name evidence="1" type="ORF">GCM10023332_18590</name>
</gene>
<protein>
    <recommendedName>
        <fullName evidence="3">DUF1232 domain-containing protein</fullName>
    </recommendedName>
</protein>
<name>A0ABP9E5I3_9GAMM</name>
<organism evidence="1 2">
    <name type="scientific">Luteimonas vadosa</name>
    <dbReference type="NCBI Taxonomy" id="1165507"/>
    <lineage>
        <taxon>Bacteria</taxon>
        <taxon>Pseudomonadati</taxon>
        <taxon>Pseudomonadota</taxon>
        <taxon>Gammaproteobacteria</taxon>
        <taxon>Lysobacterales</taxon>
        <taxon>Lysobacteraceae</taxon>
        <taxon>Luteimonas</taxon>
    </lineage>
</organism>
<reference evidence="2" key="1">
    <citation type="journal article" date="2019" name="Int. J. Syst. Evol. Microbiol.">
        <title>The Global Catalogue of Microorganisms (GCM) 10K type strain sequencing project: providing services to taxonomists for standard genome sequencing and annotation.</title>
        <authorList>
            <consortium name="The Broad Institute Genomics Platform"/>
            <consortium name="The Broad Institute Genome Sequencing Center for Infectious Disease"/>
            <person name="Wu L."/>
            <person name="Ma J."/>
        </authorList>
    </citation>
    <scope>NUCLEOTIDE SEQUENCE [LARGE SCALE GENOMIC DNA]</scope>
    <source>
        <strain evidence="2">JCM 18392</strain>
    </source>
</reference>
<accession>A0ABP9E5I3</accession>
<evidence type="ECO:0000313" key="2">
    <source>
        <dbReference type="Proteomes" id="UP001501323"/>
    </source>
</evidence>
<dbReference type="EMBL" id="BAABJY010000002">
    <property type="protein sequence ID" value="GAA4866653.1"/>
    <property type="molecule type" value="Genomic_DNA"/>
</dbReference>
<evidence type="ECO:0000313" key="1">
    <source>
        <dbReference type="EMBL" id="GAA4866653.1"/>
    </source>
</evidence>
<dbReference type="Proteomes" id="UP001501323">
    <property type="component" value="Unassembled WGS sequence"/>
</dbReference>
<keyword evidence="2" id="KW-1185">Reference proteome</keyword>